<dbReference type="InterPro" id="IPR011141">
    <property type="entry name" value="Polyketide_synthase_type-III"/>
</dbReference>
<dbReference type="PANTHER" id="PTHR11877:SF99">
    <property type="entry name" value="1,3,6,8-TETRAHYDROXYNAPHTHALENE SYNTHASE"/>
    <property type="match status" value="1"/>
</dbReference>
<dbReference type="AlphaFoldDB" id="A0A845L5P2"/>
<dbReference type="Gene3D" id="3.40.47.10">
    <property type="match status" value="2"/>
</dbReference>
<dbReference type="PROSITE" id="PS00441">
    <property type="entry name" value="CHALCONE_SYNTH"/>
    <property type="match status" value="1"/>
</dbReference>
<evidence type="ECO:0000256" key="2">
    <source>
        <dbReference type="ARBA" id="ARBA00022679"/>
    </source>
</evidence>
<dbReference type="GO" id="GO:0016747">
    <property type="term" value="F:acyltransferase activity, transferring groups other than amino-acyl groups"/>
    <property type="evidence" value="ECO:0007669"/>
    <property type="project" value="InterPro"/>
</dbReference>
<name>A0A845L5P2_HELGE</name>
<dbReference type="RefSeq" id="WP_161260115.1">
    <property type="nucleotide sequence ID" value="NZ_JAFBDC010000001.1"/>
</dbReference>
<dbReference type="PIRSF" id="PIRSF000451">
    <property type="entry name" value="PKS_III"/>
    <property type="match status" value="1"/>
</dbReference>
<dbReference type="Pfam" id="PF02797">
    <property type="entry name" value="Chal_sti_synt_C"/>
    <property type="match status" value="1"/>
</dbReference>
<dbReference type="Pfam" id="PF00195">
    <property type="entry name" value="Chal_sti_synt_N"/>
    <property type="match status" value="1"/>
</dbReference>
<evidence type="ECO:0000256" key="3">
    <source>
        <dbReference type="ARBA" id="ARBA00023315"/>
    </source>
</evidence>
<dbReference type="SUPFAM" id="SSF53901">
    <property type="entry name" value="Thiolase-like"/>
    <property type="match status" value="2"/>
</dbReference>
<keyword evidence="8" id="KW-1185">Reference proteome</keyword>
<reference evidence="7 8" key="1">
    <citation type="submission" date="2020-01" db="EMBL/GenBank/DDBJ databases">
        <title>Whole genome sequence of Heliobacterium gestii DSM 11169.</title>
        <authorList>
            <person name="Kyndt J.A."/>
            <person name="Meyer T.E."/>
        </authorList>
    </citation>
    <scope>NUCLEOTIDE SEQUENCE [LARGE SCALE GENOMIC DNA]</scope>
    <source>
        <strain evidence="7 8">DSM 11169</strain>
    </source>
</reference>
<comment type="caution">
    <text evidence="7">The sequence shown here is derived from an EMBL/GenBank/DDBJ whole genome shotgun (WGS) entry which is preliminary data.</text>
</comment>
<protein>
    <submittedName>
        <fullName evidence="7">Type III polyketide synthase</fullName>
    </submittedName>
</protein>
<dbReference type="PANTHER" id="PTHR11877">
    <property type="entry name" value="HYDROXYMETHYLGLUTARYL-COA SYNTHASE"/>
    <property type="match status" value="1"/>
</dbReference>
<dbReference type="EMBL" id="WXEX01000001">
    <property type="protein sequence ID" value="MZP41528.1"/>
    <property type="molecule type" value="Genomic_DNA"/>
</dbReference>
<accession>A0A845L5P2</accession>
<feature type="domain" description="Chalcone/stilbene synthase C-terminal" evidence="6">
    <location>
        <begin position="218"/>
        <end position="361"/>
    </location>
</feature>
<evidence type="ECO:0000256" key="4">
    <source>
        <dbReference type="PIRSR" id="PIRSR000451-1"/>
    </source>
</evidence>
<keyword evidence="3" id="KW-0012">Acyltransferase</keyword>
<organism evidence="7 8">
    <name type="scientific">Heliomicrobium gestii</name>
    <name type="common">Heliobacterium gestii</name>
    <dbReference type="NCBI Taxonomy" id="2699"/>
    <lineage>
        <taxon>Bacteria</taxon>
        <taxon>Bacillati</taxon>
        <taxon>Bacillota</taxon>
        <taxon>Clostridia</taxon>
        <taxon>Eubacteriales</taxon>
        <taxon>Heliobacteriaceae</taxon>
        <taxon>Heliomicrobium</taxon>
    </lineage>
</organism>
<evidence type="ECO:0000313" key="7">
    <source>
        <dbReference type="EMBL" id="MZP41528.1"/>
    </source>
</evidence>
<feature type="active site" description="Acyl-thioester intermediate" evidence="4">
    <location>
        <position position="139"/>
    </location>
</feature>
<comment type="similarity">
    <text evidence="1">Belongs to the thiolase-like superfamily. Chalcone/stilbene synthases family.</text>
</comment>
<dbReference type="CDD" id="cd00831">
    <property type="entry name" value="CHS_like"/>
    <property type="match status" value="1"/>
</dbReference>
<sequence>MPRIAAVASAVPDHIFRQKDIRQVVEQMFAGSFRDLERLLPIFENAQIDKRHFCVPMEWFREDHSFAEKNRLYVENAVDLGVRAVTGCLEKAGLSPDEVDGFLFVSSTGIATPTIDVRIANRLGMKPSLRRLPLWGLGCAGGAAGVARAVEMAAARPDRPVLLLALELCGLTFLWGDRSKGNLIATSLFADGAAAALVIEDEAGTNQRAPALSPEVIAAQTTRWPETLDIMGWEVQDEGLKVIFSRDIPAFVQRHIPPAVDAFLREQGLERVHIDGLIAHPGGAKVISAYEECLGLSPEQTRLSRQVLREYGNMSSATILFVLEKAMDEATRANGDRDGHNHYALMTALGPGFCSELVLLQWQ</sequence>
<gene>
    <name evidence="7" type="ORF">GTO89_00590</name>
</gene>
<dbReference type="InterPro" id="IPR001099">
    <property type="entry name" value="Chalcone/stilbene_synt_N"/>
</dbReference>
<dbReference type="GO" id="GO:0030639">
    <property type="term" value="P:polyketide biosynthetic process"/>
    <property type="evidence" value="ECO:0007669"/>
    <property type="project" value="TreeGrafter"/>
</dbReference>
<evidence type="ECO:0000259" key="5">
    <source>
        <dbReference type="Pfam" id="PF00195"/>
    </source>
</evidence>
<dbReference type="InterPro" id="IPR018088">
    <property type="entry name" value="Chalcone/stilbene_synthase_AS"/>
</dbReference>
<proteinExistence type="inferred from homology"/>
<evidence type="ECO:0000313" key="8">
    <source>
        <dbReference type="Proteomes" id="UP000471031"/>
    </source>
</evidence>
<keyword evidence="2" id="KW-0808">Transferase</keyword>
<dbReference type="OrthoDB" id="9786288at2"/>
<dbReference type="InterPro" id="IPR012328">
    <property type="entry name" value="Chalcone/stilbene_synt_C"/>
</dbReference>
<dbReference type="InterPro" id="IPR016039">
    <property type="entry name" value="Thiolase-like"/>
</dbReference>
<feature type="domain" description="Chalcone/stilbene synthase N-terminal" evidence="5">
    <location>
        <begin position="5"/>
        <end position="199"/>
    </location>
</feature>
<dbReference type="Proteomes" id="UP000471031">
    <property type="component" value="Unassembled WGS sequence"/>
</dbReference>
<evidence type="ECO:0000256" key="1">
    <source>
        <dbReference type="ARBA" id="ARBA00005531"/>
    </source>
</evidence>
<evidence type="ECO:0000259" key="6">
    <source>
        <dbReference type="Pfam" id="PF02797"/>
    </source>
</evidence>